<dbReference type="Proteomes" id="UP000078532">
    <property type="component" value="Unassembled WGS sequence"/>
</dbReference>
<organism evidence="2 3">
    <name type="scientific">Desulfotomaculum copahuensis</name>
    <dbReference type="NCBI Taxonomy" id="1838280"/>
    <lineage>
        <taxon>Bacteria</taxon>
        <taxon>Bacillati</taxon>
        <taxon>Bacillota</taxon>
        <taxon>Clostridia</taxon>
        <taxon>Eubacteriales</taxon>
        <taxon>Desulfotomaculaceae</taxon>
        <taxon>Desulfotomaculum</taxon>
    </lineage>
</organism>
<evidence type="ECO:0000313" key="3">
    <source>
        <dbReference type="Proteomes" id="UP000078532"/>
    </source>
</evidence>
<reference evidence="2 3" key="1">
    <citation type="submission" date="2016-04" db="EMBL/GenBank/DDBJ databases">
        <authorList>
            <person name="Evans L.H."/>
            <person name="Alamgir A."/>
            <person name="Owens N."/>
            <person name="Weber N.D."/>
            <person name="Virtaneva K."/>
            <person name="Barbian K."/>
            <person name="Babar A."/>
            <person name="Rosenke K."/>
        </authorList>
    </citation>
    <scope>NUCLEOTIDE SEQUENCE [LARGE SCALE GENOMIC DNA]</scope>
    <source>
        <strain evidence="2 3">LMa1</strain>
    </source>
</reference>
<comment type="caution">
    <text evidence="2">The sequence shown here is derived from an EMBL/GenBank/DDBJ whole genome shotgun (WGS) entry which is preliminary data.</text>
</comment>
<gene>
    <name evidence="2" type="ORF">A6M21_01535</name>
</gene>
<protein>
    <submittedName>
        <fullName evidence="2">Uncharacterized protein</fullName>
    </submittedName>
</protein>
<dbReference type="AlphaFoldDB" id="A0A1B7LAR6"/>
<evidence type="ECO:0000256" key="1">
    <source>
        <dbReference type="SAM" id="MobiDB-lite"/>
    </source>
</evidence>
<feature type="region of interest" description="Disordered" evidence="1">
    <location>
        <begin position="33"/>
        <end position="71"/>
    </location>
</feature>
<dbReference type="STRING" id="1838280.A6M21_01535"/>
<feature type="compositionally biased region" description="Polar residues" evidence="1">
    <location>
        <begin position="33"/>
        <end position="44"/>
    </location>
</feature>
<sequence length="71" mass="7420">MKAKAEKEGPQGPSFFDLKQPFLPASDVPCSSWGISSGKQNKTGAFSKRTGGANRAPENITGLRGGGILEL</sequence>
<keyword evidence="3" id="KW-1185">Reference proteome</keyword>
<dbReference type="EMBL" id="LYVF01000197">
    <property type="protein sequence ID" value="OAT79437.1"/>
    <property type="molecule type" value="Genomic_DNA"/>
</dbReference>
<feature type="region of interest" description="Disordered" evidence="1">
    <location>
        <begin position="1"/>
        <end position="20"/>
    </location>
</feature>
<accession>A0A1B7LAR6</accession>
<name>A0A1B7LAR6_9FIRM</name>
<evidence type="ECO:0000313" key="2">
    <source>
        <dbReference type="EMBL" id="OAT79437.1"/>
    </source>
</evidence>
<proteinExistence type="predicted"/>